<evidence type="ECO:0000256" key="2">
    <source>
        <dbReference type="ARBA" id="ARBA00007069"/>
    </source>
</evidence>
<keyword evidence="6 8" id="KW-1133">Transmembrane helix</keyword>
<dbReference type="AlphaFoldDB" id="A0A9D9DHQ5"/>
<dbReference type="EMBL" id="JADINA010000039">
    <property type="protein sequence ID" value="MBO8426928.1"/>
    <property type="molecule type" value="Genomic_DNA"/>
</dbReference>
<protein>
    <submittedName>
        <fullName evidence="10">ABC transporter permease</fullName>
    </submittedName>
</protein>
<proteinExistence type="inferred from homology"/>
<evidence type="ECO:0000256" key="1">
    <source>
        <dbReference type="ARBA" id="ARBA00004651"/>
    </source>
</evidence>
<evidence type="ECO:0000256" key="4">
    <source>
        <dbReference type="ARBA" id="ARBA00022475"/>
    </source>
</evidence>
<evidence type="ECO:0000313" key="10">
    <source>
        <dbReference type="EMBL" id="MBO8426928.1"/>
    </source>
</evidence>
<dbReference type="PANTHER" id="PTHR42929">
    <property type="entry name" value="INNER MEMBRANE ABC TRANSPORTER PERMEASE PROTEIN YDCU-RELATED-RELATED"/>
    <property type="match status" value="1"/>
</dbReference>
<dbReference type="CDD" id="cd06261">
    <property type="entry name" value="TM_PBP2"/>
    <property type="match status" value="1"/>
</dbReference>
<evidence type="ECO:0000256" key="8">
    <source>
        <dbReference type="SAM" id="Phobius"/>
    </source>
</evidence>
<feature type="transmembrane region" description="Helical" evidence="8">
    <location>
        <begin position="20"/>
        <end position="42"/>
    </location>
</feature>
<dbReference type="Proteomes" id="UP000823634">
    <property type="component" value="Unassembled WGS sequence"/>
</dbReference>
<dbReference type="InterPro" id="IPR000515">
    <property type="entry name" value="MetI-like"/>
</dbReference>
<keyword evidence="4" id="KW-1003">Cell membrane</keyword>
<evidence type="ECO:0000256" key="5">
    <source>
        <dbReference type="ARBA" id="ARBA00022692"/>
    </source>
</evidence>
<evidence type="ECO:0000256" key="6">
    <source>
        <dbReference type="ARBA" id="ARBA00022989"/>
    </source>
</evidence>
<dbReference type="SUPFAM" id="SSF161098">
    <property type="entry name" value="MetI-like"/>
    <property type="match status" value="1"/>
</dbReference>
<evidence type="ECO:0000256" key="7">
    <source>
        <dbReference type="ARBA" id="ARBA00023136"/>
    </source>
</evidence>
<reference evidence="10" key="2">
    <citation type="journal article" date="2021" name="PeerJ">
        <title>Extensive microbial diversity within the chicken gut microbiome revealed by metagenomics and culture.</title>
        <authorList>
            <person name="Gilroy R."/>
            <person name="Ravi A."/>
            <person name="Getino M."/>
            <person name="Pursley I."/>
            <person name="Horton D.L."/>
            <person name="Alikhan N.F."/>
            <person name="Baker D."/>
            <person name="Gharbi K."/>
            <person name="Hall N."/>
            <person name="Watson M."/>
            <person name="Adriaenssens E.M."/>
            <person name="Foster-Nyarko E."/>
            <person name="Jarju S."/>
            <person name="Secka A."/>
            <person name="Antonio M."/>
            <person name="Oren A."/>
            <person name="Chaudhuri R.R."/>
            <person name="La Ragione R."/>
            <person name="Hildebrand F."/>
            <person name="Pallen M.J."/>
        </authorList>
    </citation>
    <scope>NUCLEOTIDE SEQUENCE</scope>
    <source>
        <strain evidence="10">17113</strain>
    </source>
</reference>
<dbReference type="InterPro" id="IPR035906">
    <property type="entry name" value="MetI-like_sf"/>
</dbReference>
<dbReference type="Gene3D" id="1.10.3720.10">
    <property type="entry name" value="MetI-like"/>
    <property type="match status" value="1"/>
</dbReference>
<comment type="similarity">
    <text evidence="2">Belongs to the binding-protein-dependent transport system permease family. CysTW subfamily.</text>
</comment>
<feature type="domain" description="ABC transmembrane type-1" evidence="9">
    <location>
        <begin position="71"/>
        <end position="262"/>
    </location>
</feature>
<organism evidence="10 11">
    <name type="scientific">Candidatus Alloenteromonas pullistercoris</name>
    <dbReference type="NCBI Taxonomy" id="2840785"/>
    <lineage>
        <taxon>Bacteria</taxon>
        <taxon>Bacillati</taxon>
        <taxon>Bacillota</taxon>
        <taxon>Bacillota incertae sedis</taxon>
        <taxon>Candidatus Alloenteromonas</taxon>
    </lineage>
</organism>
<reference evidence="10" key="1">
    <citation type="submission" date="2020-10" db="EMBL/GenBank/DDBJ databases">
        <authorList>
            <person name="Gilroy R."/>
        </authorList>
    </citation>
    <scope>NUCLEOTIDE SEQUENCE</scope>
    <source>
        <strain evidence="10">17113</strain>
    </source>
</reference>
<dbReference type="PANTHER" id="PTHR42929:SF1">
    <property type="entry name" value="INNER MEMBRANE ABC TRANSPORTER PERMEASE PROTEIN YDCU-RELATED"/>
    <property type="match status" value="1"/>
</dbReference>
<feature type="transmembrane region" description="Helical" evidence="8">
    <location>
        <begin position="68"/>
        <end position="94"/>
    </location>
</feature>
<feature type="transmembrane region" description="Helical" evidence="8">
    <location>
        <begin position="142"/>
        <end position="162"/>
    </location>
</feature>
<dbReference type="GO" id="GO:0055085">
    <property type="term" value="P:transmembrane transport"/>
    <property type="evidence" value="ECO:0007669"/>
    <property type="project" value="InterPro"/>
</dbReference>
<feature type="transmembrane region" description="Helical" evidence="8">
    <location>
        <begin position="244"/>
        <end position="261"/>
    </location>
</feature>
<feature type="transmembrane region" description="Helical" evidence="8">
    <location>
        <begin position="106"/>
        <end position="122"/>
    </location>
</feature>
<sequence length="278" mass="31272">MKAIAKARKFFNFKRKYLAIPYSVFLVLFIIIPIFIILVYAFTGSTEDGTLYFSFDALKSFFTSPTKINILVVSLFIGMLNTLICLLIGYPVAYLLANSKVNKNKILVLLFIMPMWINFVLRTGATRDVLTWMGINGGNHPYLATMIGLVYNYLPFTILPLYTTMIKLDKSQLEAAADLGANPVNVFLHSTLPQSVPGLVSAAEMVFMPTLSSYVISDTLSEGKITLFGNIIYLNFSQSQWNEGSFMAFVMLILVGLSMLISRRFDRGEQAERRGNLW</sequence>
<name>A0A9D9DHQ5_9FIRM</name>
<evidence type="ECO:0000259" key="9">
    <source>
        <dbReference type="PROSITE" id="PS50928"/>
    </source>
</evidence>
<keyword evidence="5 8" id="KW-0812">Transmembrane</keyword>
<comment type="subcellular location">
    <subcellularLocation>
        <location evidence="1">Cell membrane</location>
        <topology evidence="1">Multi-pass membrane protein</topology>
    </subcellularLocation>
</comment>
<dbReference type="PROSITE" id="PS50928">
    <property type="entry name" value="ABC_TM1"/>
    <property type="match status" value="1"/>
</dbReference>
<keyword evidence="7 8" id="KW-0472">Membrane</keyword>
<gene>
    <name evidence="10" type="ORF">IAC61_06460</name>
</gene>
<keyword evidence="3" id="KW-0813">Transport</keyword>
<evidence type="ECO:0000256" key="3">
    <source>
        <dbReference type="ARBA" id="ARBA00022448"/>
    </source>
</evidence>
<dbReference type="GO" id="GO:0005886">
    <property type="term" value="C:plasma membrane"/>
    <property type="evidence" value="ECO:0007669"/>
    <property type="project" value="UniProtKB-SubCell"/>
</dbReference>
<evidence type="ECO:0000313" key="11">
    <source>
        <dbReference type="Proteomes" id="UP000823634"/>
    </source>
</evidence>
<comment type="caution">
    <text evidence="10">The sequence shown here is derived from an EMBL/GenBank/DDBJ whole genome shotgun (WGS) entry which is preliminary data.</text>
</comment>
<accession>A0A9D9DHQ5</accession>